<dbReference type="GO" id="GO:0005737">
    <property type="term" value="C:cytoplasm"/>
    <property type="evidence" value="ECO:0007669"/>
    <property type="project" value="UniProtKB-SubCell"/>
</dbReference>
<protein>
    <recommendedName>
        <fullName evidence="3">Cysteine-rich PDZ-binding protein</fullName>
    </recommendedName>
    <alternativeName>
        <fullName evidence="8">Cysteine-rich interactor of PDZ three</fullName>
    </alternativeName>
</protein>
<dbReference type="GO" id="GO:0008380">
    <property type="term" value="P:RNA splicing"/>
    <property type="evidence" value="ECO:0007669"/>
    <property type="project" value="UniProtKB-KW"/>
</dbReference>
<dbReference type="OrthoDB" id="147332at2759"/>
<keyword evidence="6" id="KW-0747">Spliceosome</keyword>
<feature type="region of interest" description="Disordered" evidence="9">
    <location>
        <begin position="19"/>
        <end position="38"/>
    </location>
</feature>
<dbReference type="EMBL" id="CDMY01000238">
    <property type="protein sequence ID" value="CEL95774.1"/>
    <property type="molecule type" value="Genomic_DNA"/>
</dbReference>
<dbReference type="PANTHER" id="PTHR11805">
    <property type="entry name" value="CYSTEINE-RICH PDZ-BINDING PROTEIN"/>
    <property type="match status" value="1"/>
</dbReference>
<evidence type="ECO:0000256" key="7">
    <source>
        <dbReference type="ARBA" id="ARBA00023187"/>
    </source>
</evidence>
<keyword evidence="4" id="KW-0963">Cytoplasm</keyword>
<dbReference type="Proteomes" id="UP000041254">
    <property type="component" value="Unassembled WGS sequence"/>
</dbReference>
<gene>
    <name evidence="10" type="ORF">Vbra_5012</name>
</gene>
<keyword evidence="7" id="KW-0508">mRNA splicing</keyword>
<sequence length="102" mass="10848">MVCEKCQKKLSKLVTPDAWRDGARNTTGGADGGRKVGGNVLTDKKSKFRASPYGLAAGHCKLCKSSLHQAGVYCSDCAHKKGRCAMCGKKMVDVSSHNMALT</sequence>
<dbReference type="Pfam" id="PF10235">
    <property type="entry name" value="Cript"/>
    <property type="match status" value="1"/>
</dbReference>
<dbReference type="FunCoup" id="A0A0G4EH27">
    <property type="interactions" value="85"/>
</dbReference>
<proteinExistence type="inferred from homology"/>
<accession>A0A0G4EH27</accession>
<dbReference type="STRING" id="1169540.A0A0G4EH27"/>
<dbReference type="AlphaFoldDB" id="A0A0G4EH27"/>
<dbReference type="InParanoid" id="A0A0G4EH27"/>
<dbReference type="VEuPathDB" id="CryptoDB:Vbra_5012"/>
<evidence type="ECO:0000256" key="2">
    <source>
        <dbReference type="ARBA" id="ARBA00009021"/>
    </source>
</evidence>
<evidence type="ECO:0000256" key="1">
    <source>
        <dbReference type="ARBA" id="ARBA00004496"/>
    </source>
</evidence>
<dbReference type="GO" id="GO:0008017">
    <property type="term" value="F:microtubule binding"/>
    <property type="evidence" value="ECO:0007669"/>
    <property type="project" value="TreeGrafter"/>
</dbReference>
<comment type="similarity">
    <text evidence="2">Belongs to the CRIPT family.</text>
</comment>
<evidence type="ECO:0000256" key="6">
    <source>
        <dbReference type="ARBA" id="ARBA00022728"/>
    </source>
</evidence>
<keyword evidence="5" id="KW-0507">mRNA processing</keyword>
<evidence type="ECO:0000313" key="11">
    <source>
        <dbReference type="Proteomes" id="UP000041254"/>
    </source>
</evidence>
<dbReference type="PANTHER" id="PTHR11805:SF1">
    <property type="entry name" value="CYSTEINE-RICH PDZ-BINDING PROTEIN"/>
    <property type="match status" value="1"/>
</dbReference>
<keyword evidence="11" id="KW-1185">Reference proteome</keyword>
<dbReference type="InterPro" id="IPR019367">
    <property type="entry name" value="PDZ-binding_CRIPT"/>
</dbReference>
<evidence type="ECO:0000256" key="3">
    <source>
        <dbReference type="ARBA" id="ARBA00018615"/>
    </source>
</evidence>
<reference evidence="10 11" key="1">
    <citation type="submission" date="2014-11" db="EMBL/GenBank/DDBJ databases">
        <authorList>
            <person name="Zhu J."/>
            <person name="Qi W."/>
            <person name="Song R."/>
        </authorList>
    </citation>
    <scope>NUCLEOTIDE SEQUENCE [LARGE SCALE GENOMIC DNA]</scope>
</reference>
<comment type="subcellular location">
    <subcellularLocation>
        <location evidence="1">Cytoplasm</location>
    </subcellularLocation>
</comment>
<evidence type="ECO:0000256" key="5">
    <source>
        <dbReference type="ARBA" id="ARBA00022664"/>
    </source>
</evidence>
<evidence type="ECO:0000313" key="10">
    <source>
        <dbReference type="EMBL" id="CEL95774.1"/>
    </source>
</evidence>
<dbReference type="GO" id="GO:0006397">
    <property type="term" value="P:mRNA processing"/>
    <property type="evidence" value="ECO:0007669"/>
    <property type="project" value="UniProtKB-KW"/>
</dbReference>
<name>A0A0G4EH27_VITBC</name>
<evidence type="ECO:0000256" key="4">
    <source>
        <dbReference type="ARBA" id="ARBA00022490"/>
    </source>
</evidence>
<organism evidence="10 11">
    <name type="scientific">Vitrella brassicaformis (strain CCMP3155)</name>
    <dbReference type="NCBI Taxonomy" id="1169540"/>
    <lineage>
        <taxon>Eukaryota</taxon>
        <taxon>Sar</taxon>
        <taxon>Alveolata</taxon>
        <taxon>Colpodellida</taxon>
        <taxon>Vitrellaceae</taxon>
        <taxon>Vitrella</taxon>
    </lineage>
</organism>
<dbReference type="OMA" id="MPCDKCE"/>
<dbReference type="GO" id="GO:0031122">
    <property type="term" value="P:cytoplasmic microtubule organization"/>
    <property type="evidence" value="ECO:0007669"/>
    <property type="project" value="TreeGrafter"/>
</dbReference>
<dbReference type="GO" id="GO:0005681">
    <property type="term" value="C:spliceosomal complex"/>
    <property type="evidence" value="ECO:0007669"/>
    <property type="project" value="UniProtKB-KW"/>
</dbReference>
<evidence type="ECO:0000256" key="8">
    <source>
        <dbReference type="ARBA" id="ARBA00032518"/>
    </source>
</evidence>
<evidence type="ECO:0000256" key="9">
    <source>
        <dbReference type="SAM" id="MobiDB-lite"/>
    </source>
</evidence>